<evidence type="ECO:0000256" key="1">
    <source>
        <dbReference type="SAM" id="Phobius"/>
    </source>
</evidence>
<dbReference type="OrthoDB" id="7585596at2"/>
<organism evidence="2 3">
    <name type="scientific">Sphingomonas jatrophae</name>
    <dbReference type="NCBI Taxonomy" id="1166337"/>
    <lineage>
        <taxon>Bacteria</taxon>
        <taxon>Pseudomonadati</taxon>
        <taxon>Pseudomonadota</taxon>
        <taxon>Alphaproteobacteria</taxon>
        <taxon>Sphingomonadales</taxon>
        <taxon>Sphingomonadaceae</taxon>
        <taxon>Sphingomonas</taxon>
    </lineage>
</organism>
<dbReference type="EMBL" id="FOZG01000002">
    <property type="protein sequence ID" value="SFR96246.1"/>
    <property type="molecule type" value="Genomic_DNA"/>
</dbReference>
<accession>A0A1I6KYD4</accession>
<dbReference type="STRING" id="1166337.SAMN05192580_1957"/>
<proteinExistence type="predicted"/>
<sequence>MIALALLLAAAAVLHWGGSDTAALLGAVALAAAAGTTLPDIDQVLPLGGHRSALSHSVLPACLCLRRRWWPVAAGLALGLGLHLAADVFPRSMRGFATVKLPFAGGMGAGASRAWLALNMAAALVLAVALGRALMPGGPARWAAAALAGLAGLLYLMRVPGGVQAMLLLGACGWLALSARRHLGG</sequence>
<dbReference type="Proteomes" id="UP000198824">
    <property type="component" value="Unassembled WGS sequence"/>
</dbReference>
<keyword evidence="1" id="KW-0472">Membrane</keyword>
<dbReference type="AlphaFoldDB" id="A0A1I6KYD4"/>
<keyword evidence="1" id="KW-1133">Transmembrane helix</keyword>
<protein>
    <submittedName>
        <fullName evidence="2">Uncharacterized protein</fullName>
    </submittedName>
</protein>
<feature type="transmembrane region" description="Helical" evidence="1">
    <location>
        <begin position="69"/>
        <end position="89"/>
    </location>
</feature>
<dbReference type="RefSeq" id="WP_093314098.1">
    <property type="nucleotide sequence ID" value="NZ_FOZG01000002.1"/>
</dbReference>
<name>A0A1I6KYD4_9SPHN</name>
<keyword evidence="3" id="KW-1185">Reference proteome</keyword>
<keyword evidence="1" id="KW-0812">Transmembrane</keyword>
<evidence type="ECO:0000313" key="2">
    <source>
        <dbReference type="EMBL" id="SFR96246.1"/>
    </source>
</evidence>
<feature type="transmembrane region" description="Helical" evidence="1">
    <location>
        <begin position="110"/>
        <end position="134"/>
    </location>
</feature>
<gene>
    <name evidence="2" type="ORF">SAMN05192580_1957</name>
</gene>
<reference evidence="2 3" key="1">
    <citation type="submission" date="2016-10" db="EMBL/GenBank/DDBJ databases">
        <authorList>
            <person name="de Groot N.N."/>
        </authorList>
    </citation>
    <scope>NUCLEOTIDE SEQUENCE [LARGE SCALE GENOMIC DNA]</scope>
    <source>
        <strain evidence="2 3">S5-249</strain>
    </source>
</reference>
<evidence type="ECO:0000313" key="3">
    <source>
        <dbReference type="Proteomes" id="UP000198824"/>
    </source>
</evidence>